<reference evidence="1 2" key="1">
    <citation type="journal article" date="2019" name="Sci. Rep.">
        <title>Orb-weaving spider Araneus ventricosus genome elucidates the spidroin gene catalogue.</title>
        <authorList>
            <person name="Kono N."/>
            <person name="Nakamura H."/>
            <person name="Ohtoshi R."/>
            <person name="Moran D.A.P."/>
            <person name="Shinohara A."/>
            <person name="Yoshida Y."/>
            <person name="Fujiwara M."/>
            <person name="Mori M."/>
            <person name="Tomita M."/>
            <person name="Arakawa K."/>
        </authorList>
    </citation>
    <scope>NUCLEOTIDE SEQUENCE [LARGE SCALE GENOMIC DNA]</scope>
</reference>
<organism evidence="1 2">
    <name type="scientific">Araneus ventricosus</name>
    <name type="common">Orbweaver spider</name>
    <name type="synonym">Epeira ventricosa</name>
    <dbReference type="NCBI Taxonomy" id="182803"/>
    <lineage>
        <taxon>Eukaryota</taxon>
        <taxon>Metazoa</taxon>
        <taxon>Ecdysozoa</taxon>
        <taxon>Arthropoda</taxon>
        <taxon>Chelicerata</taxon>
        <taxon>Arachnida</taxon>
        <taxon>Araneae</taxon>
        <taxon>Araneomorphae</taxon>
        <taxon>Entelegynae</taxon>
        <taxon>Araneoidea</taxon>
        <taxon>Araneidae</taxon>
        <taxon>Araneus</taxon>
    </lineage>
</organism>
<accession>A0A4Y2H9V8</accession>
<dbReference type="Proteomes" id="UP000499080">
    <property type="component" value="Unassembled WGS sequence"/>
</dbReference>
<gene>
    <name evidence="1" type="ORF">AVEN_6489_1</name>
</gene>
<sequence length="88" mass="10190">MSRITRLYITWSEYPRCIRAPPIKELRLVIRDGPKRANPPEIRELTYLCGGFSSLYLRCSQWDNESLKNRKESIPNCVGLMSASSTVR</sequence>
<evidence type="ECO:0000313" key="2">
    <source>
        <dbReference type="Proteomes" id="UP000499080"/>
    </source>
</evidence>
<protein>
    <submittedName>
        <fullName evidence="1">Uncharacterized protein</fullName>
    </submittedName>
</protein>
<dbReference type="EMBL" id="BGPR01001801">
    <property type="protein sequence ID" value="GBM62119.1"/>
    <property type="molecule type" value="Genomic_DNA"/>
</dbReference>
<comment type="caution">
    <text evidence="1">The sequence shown here is derived from an EMBL/GenBank/DDBJ whole genome shotgun (WGS) entry which is preliminary data.</text>
</comment>
<keyword evidence="2" id="KW-1185">Reference proteome</keyword>
<proteinExistence type="predicted"/>
<dbReference type="AlphaFoldDB" id="A0A4Y2H9V8"/>
<evidence type="ECO:0000313" key="1">
    <source>
        <dbReference type="EMBL" id="GBM62119.1"/>
    </source>
</evidence>
<name>A0A4Y2H9V8_ARAVE</name>